<dbReference type="RefSeq" id="WP_109792344.1">
    <property type="nucleotide sequence ID" value="NZ_PHIG01000039.1"/>
</dbReference>
<dbReference type="AlphaFoldDB" id="A0A2M9FZ06"/>
<sequence>MHLQPEIFVSEKARTLFEYWLSLAPPGHPPRRRDFDPAAVPDLLPEILMVRPTDDGDFRISLLGTAQREAFGEELTGESIFARIGRREAERLRQIQTEALTGRSGFVTLRQFYRDNGKHWTVQGLALPMLGEDGIVSRNLAGFFSLTAAEFGERRGAGLDVDRTTLQGAWRYDIARGTFAVARLD</sequence>
<reference evidence="1 2" key="1">
    <citation type="submission" date="2017-11" db="EMBL/GenBank/DDBJ databases">
        <title>Draft genome sequence of Rhizobiales bacterium SY3-13.</title>
        <authorList>
            <person name="Sun C."/>
        </authorList>
    </citation>
    <scope>NUCLEOTIDE SEQUENCE [LARGE SCALE GENOMIC DNA]</scope>
    <source>
        <strain evidence="1 2">SY3-13</strain>
    </source>
</reference>
<dbReference type="InterPro" id="IPR009922">
    <property type="entry name" value="DUF1457"/>
</dbReference>
<name>A0A2M9FZ06_9PROT</name>
<comment type="caution">
    <text evidence="1">The sequence shown here is derived from an EMBL/GenBank/DDBJ whole genome shotgun (WGS) entry which is preliminary data.</text>
</comment>
<organism evidence="1 2">
    <name type="scientific">Minwuia thermotolerans</name>
    <dbReference type="NCBI Taxonomy" id="2056226"/>
    <lineage>
        <taxon>Bacteria</taxon>
        <taxon>Pseudomonadati</taxon>
        <taxon>Pseudomonadota</taxon>
        <taxon>Alphaproteobacteria</taxon>
        <taxon>Minwuiales</taxon>
        <taxon>Minwuiaceae</taxon>
        <taxon>Minwuia</taxon>
    </lineage>
</organism>
<gene>
    <name evidence="1" type="ORF">CVT23_15250</name>
</gene>
<evidence type="ECO:0000313" key="1">
    <source>
        <dbReference type="EMBL" id="PJK28696.1"/>
    </source>
</evidence>
<keyword evidence="2" id="KW-1185">Reference proteome</keyword>
<proteinExistence type="predicted"/>
<dbReference type="EMBL" id="PHIG01000039">
    <property type="protein sequence ID" value="PJK28696.1"/>
    <property type="molecule type" value="Genomic_DNA"/>
</dbReference>
<evidence type="ECO:0000313" key="2">
    <source>
        <dbReference type="Proteomes" id="UP000229498"/>
    </source>
</evidence>
<evidence type="ECO:0008006" key="3">
    <source>
        <dbReference type="Google" id="ProtNLM"/>
    </source>
</evidence>
<dbReference type="OrthoDB" id="8478628at2"/>
<dbReference type="Pfam" id="PF07310">
    <property type="entry name" value="PAS_5"/>
    <property type="match status" value="1"/>
</dbReference>
<dbReference type="Proteomes" id="UP000229498">
    <property type="component" value="Unassembled WGS sequence"/>
</dbReference>
<accession>A0A2M9FZ06</accession>
<protein>
    <recommendedName>
        <fullName evidence="3">PAS domain-containing protein</fullName>
    </recommendedName>
</protein>